<reference evidence="2" key="1">
    <citation type="submission" date="2021-01" db="EMBL/GenBank/DDBJ databases">
        <authorList>
            <person name="Corre E."/>
            <person name="Pelletier E."/>
            <person name="Niang G."/>
            <person name="Scheremetjew M."/>
            <person name="Finn R."/>
            <person name="Kale V."/>
            <person name="Holt S."/>
            <person name="Cochrane G."/>
            <person name="Meng A."/>
            <person name="Brown T."/>
            <person name="Cohen L."/>
        </authorList>
    </citation>
    <scope>NUCLEOTIDE SEQUENCE</scope>
    <source>
        <strain evidence="2">10249 10 AB</strain>
    </source>
</reference>
<dbReference type="PRINTS" id="PR00081">
    <property type="entry name" value="GDHRDH"/>
</dbReference>
<dbReference type="GO" id="GO:0008202">
    <property type="term" value="P:steroid metabolic process"/>
    <property type="evidence" value="ECO:0007669"/>
    <property type="project" value="TreeGrafter"/>
</dbReference>
<feature type="transmembrane region" description="Helical" evidence="1">
    <location>
        <begin position="72"/>
        <end position="90"/>
    </location>
</feature>
<evidence type="ECO:0000313" key="2">
    <source>
        <dbReference type="EMBL" id="CAE0729990.1"/>
    </source>
</evidence>
<evidence type="ECO:0000256" key="1">
    <source>
        <dbReference type="SAM" id="Phobius"/>
    </source>
</evidence>
<keyword evidence="1" id="KW-1133">Transmembrane helix</keyword>
<dbReference type="SUPFAM" id="SSF51735">
    <property type="entry name" value="NAD(P)-binding Rossmann-fold domains"/>
    <property type="match status" value="1"/>
</dbReference>
<keyword evidence="1" id="KW-0472">Membrane</keyword>
<gene>
    <name evidence="2" type="ORF">PAUS00366_LOCUS22775</name>
</gene>
<dbReference type="Pfam" id="PF00106">
    <property type="entry name" value="adh_short"/>
    <property type="match status" value="1"/>
</dbReference>
<sequence>MSFSFSAVPEAINSKLGMNLPIKEALVLLILAGKYDNHLWRIILLVAQYHLMQIPTNDGGAGDDTSSASSSMTYFVGIFGYAVTAIGIWLRPHFANTKARPKFGSIFVTGCDSGMGKATVIGLVKAQCGDNNRYDQIFAGCYDPKGALASYEKELTEEELKCVTLVALDVTDDDSVNEAARTVREWIYKNNKGRKNKSGSEELLGLTGLVQFHGVAFNGPSAYMPIEMYTRQLDVNFVGTIRIVQALLPLLKKSAKNSAGYRSRIVLTGTGGGSCSPCPPLLTAYMSSKFALEAYSQSLKQELFMTDCRIDVSVINPGFVKPTMLISEGTRISASMWVACEEKLGSSVAKDEYGAMLDHFTHYSALQPGTHVSKIVEATKHALLSRIPRSSYKVGIDSKLAPIVGMMPTGVREWIARHGIYGILSPAGTVPGYKV</sequence>
<dbReference type="PANTHER" id="PTHR43313:SF1">
    <property type="entry name" value="3BETA-HYDROXYSTEROID DEHYDROGENASE DHS-16"/>
    <property type="match status" value="1"/>
</dbReference>
<dbReference type="AlphaFoldDB" id="A0A7S4AXK6"/>
<dbReference type="Gene3D" id="3.40.50.720">
    <property type="entry name" value="NAD(P)-binding Rossmann-like Domain"/>
    <property type="match status" value="1"/>
</dbReference>
<dbReference type="InterPro" id="IPR036291">
    <property type="entry name" value="NAD(P)-bd_dom_sf"/>
</dbReference>
<proteinExistence type="predicted"/>
<keyword evidence="1" id="KW-0812">Transmembrane</keyword>
<organism evidence="2">
    <name type="scientific">Pseudo-nitzschia australis</name>
    <dbReference type="NCBI Taxonomy" id="44445"/>
    <lineage>
        <taxon>Eukaryota</taxon>
        <taxon>Sar</taxon>
        <taxon>Stramenopiles</taxon>
        <taxon>Ochrophyta</taxon>
        <taxon>Bacillariophyta</taxon>
        <taxon>Bacillariophyceae</taxon>
        <taxon>Bacillariophycidae</taxon>
        <taxon>Bacillariales</taxon>
        <taxon>Bacillariaceae</taxon>
        <taxon>Pseudo-nitzschia</taxon>
    </lineage>
</organism>
<name>A0A7S4AXK6_9STRA</name>
<protein>
    <submittedName>
        <fullName evidence="2">Uncharacterized protein</fullName>
    </submittedName>
</protein>
<accession>A0A7S4AXK6</accession>
<dbReference type="GO" id="GO:0016491">
    <property type="term" value="F:oxidoreductase activity"/>
    <property type="evidence" value="ECO:0007669"/>
    <property type="project" value="TreeGrafter"/>
</dbReference>
<dbReference type="PANTHER" id="PTHR43313">
    <property type="entry name" value="SHORT-CHAIN DEHYDROGENASE/REDUCTASE FAMILY 9C"/>
    <property type="match status" value="1"/>
</dbReference>
<dbReference type="EMBL" id="HBIX01034844">
    <property type="protein sequence ID" value="CAE0729990.1"/>
    <property type="molecule type" value="Transcribed_RNA"/>
</dbReference>
<dbReference type="InterPro" id="IPR002347">
    <property type="entry name" value="SDR_fam"/>
</dbReference>